<evidence type="ECO:0000256" key="6">
    <source>
        <dbReference type="ARBA" id="ARBA00022918"/>
    </source>
</evidence>
<keyword evidence="4" id="KW-0255">Endonuclease</keyword>
<evidence type="ECO:0000256" key="1">
    <source>
        <dbReference type="ARBA" id="ARBA00022679"/>
    </source>
</evidence>
<keyword evidence="3" id="KW-0540">Nuclease</keyword>
<dbReference type="SUPFAM" id="SSF56672">
    <property type="entry name" value="DNA/RNA polymerases"/>
    <property type="match status" value="1"/>
</dbReference>
<comment type="caution">
    <text evidence="9">The sequence shown here is derived from an EMBL/GenBank/DDBJ whole genome shotgun (WGS) entry which is preliminary data.</text>
</comment>
<dbReference type="AlphaFoldDB" id="A0A5B6W8J8"/>
<evidence type="ECO:0000256" key="3">
    <source>
        <dbReference type="ARBA" id="ARBA00022722"/>
    </source>
</evidence>
<evidence type="ECO:0000313" key="9">
    <source>
        <dbReference type="EMBL" id="KAA3477756.1"/>
    </source>
</evidence>
<gene>
    <name evidence="9" type="ORF">EPI10_011621</name>
</gene>
<evidence type="ECO:0000256" key="7">
    <source>
        <dbReference type="SAM" id="Phobius"/>
    </source>
</evidence>
<keyword evidence="7" id="KW-0472">Membrane</keyword>
<dbReference type="Gene3D" id="3.30.70.270">
    <property type="match status" value="1"/>
</dbReference>
<dbReference type="InterPro" id="IPR041373">
    <property type="entry name" value="RT_RNaseH"/>
</dbReference>
<organism evidence="9 10">
    <name type="scientific">Gossypium australe</name>
    <dbReference type="NCBI Taxonomy" id="47621"/>
    <lineage>
        <taxon>Eukaryota</taxon>
        <taxon>Viridiplantae</taxon>
        <taxon>Streptophyta</taxon>
        <taxon>Embryophyta</taxon>
        <taxon>Tracheophyta</taxon>
        <taxon>Spermatophyta</taxon>
        <taxon>Magnoliopsida</taxon>
        <taxon>eudicotyledons</taxon>
        <taxon>Gunneridae</taxon>
        <taxon>Pentapetalae</taxon>
        <taxon>rosids</taxon>
        <taxon>malvids</taxon>
        <taxon>Malvales</taxon>
        <taxon>Malvaceae</taxon>
        <taxon>Malvoideae</taxon>
        <taxon>Gossypium</taxon>
    </lineage>
</organism>
<sequence>MMTQYGHYEFLVLTFGLTNALAIFMDMMNRKPPKTIFKVRSFLGLASYYCRFVKGFSPLTKLLQKNNAFERTDERQKIVAYASRQLRPLKCNYPIHDLELAVVVFVLKIWCHYLYGERCVIYTDHKSPKYLLTQKELNLR</sequence>
<keyword evidence="2" id="KW-0548">Nucleotidyltransferase</keyword>
<keyword evidence="5" id="KW-0378">Hydrolase</keyword>
<evidence type="ECO:0000259" key="8">
    <source>
        <dbReference type="Pfam" id="PF17917"/>
    </source>
</evidence>
<keyword evidence="7" id="KW-1133">Transmembrane helix</keyword>
<evidence type="ECO:0000256" key="5">
    <source>
        <dbReference type="ARBA" id="ARBA00022801"/>
    </source>
</evidence>
<dbReference type="Proteomes" id="UP000325315">
    <property type="component" value="Unassembled WGS sequence"/>
</dbReference>
<dbReference type="Pfam" id="PF17917">
    <property type="entry name" value="RT_RNaseH"/>
    <property type="match status" value="1"/>
</dbReference>
<accession>A0A5B6W8J8</accession>
<evidence type="ECO:0000256" key="4">
    <source>
        <dbReference type="ARBA" id="ARBA00022759"/>
    </source>
</evidence>
<dbReference type="GO" id="GO:0003964">
    <property type="term" value="F:RNA-directed DNA polymerase activity"/>
    <property type="evidence" value="ECO:0007669"/>
    <property type="project" value="UniProtKB-KW"/>
</dbReference>
<proteinExistence type="predicted"/>
<dbReference type="PANTHER" id="PTHR34072">
    <property type="entry name" value="ENZYMATIC POLYPROTEIN-RELATED"/>
    <property type="match status" value="1"/>
</dbReference>
<dbReference type="GO" id="GO:0016787">
    <property type="term" value="F:hydrolase activity"/>
    <property type="evidence" value="ECO:0007669"/>
    <property type="project" value="UniProtKB-KW"/>
</dbReference>
<keyword evidence="6" id="KW-0695">RNA-directed DNA polymerase</keyword>
<keyword evidence="10" id="KW-1185">Reference proteome</keyword>
<evidence type="ECO:0000256" key="2">
    <source>
        <dbReference type="ARBA" id="ARBA00022695"/>
    </source>
</evidence>
<protein>
    <submittedName>
        <fullName evidence="9">DNA/RNA polymerases superfamily protein</fullName>
    </submittedName>
</protein>
<name>A0A5B6W8J8_9ROSI</name>
<keyword evidence="7" id="KW-0812">Transmembrane</keyword>
<feature type="domain" description="Reverse transcriptase RNase H-like" evidence="8">
    <location>
        <begin position="71"/>
        <end position="138"/>
    </location>
</feature>
<keyword evidence="1" id="KW-0808">Transferase</keyword>
<dbReference type="InterPro" id="IPR043502">
    <property type="entry name" value="DNA/RNA_pol_sf"/>
</dbReference>
<dbReference type="InterPro" id="IPR043128">
    <property type="entry name" value="Rev_trsase/Diguanyl_cyclase"/>
</dbReference>
<dbReference type="OrthoDB" id="111931at2759"/>
<evidence type="ECO:0000313" key="10">
    <source>
        <dbReference type="Proteomes" id="UP000325315"/>
    </source>
</evidence>
<dbReference type="EMBL" id="SMMG02000004">
    <property type="protein sequence ID" value="KAA3477756.1"/>
    <property type="molecule type" value="Genomic_DNA"/>
</dbReference>
<dbReference type="PANTHER" id="PTHR34072:SF59">
    <property type="entry name" value="CCHC-TYPE INTEGRASE"/>
    <property type="match status" value="1"/>
</dbReference>
<dbReference type="GO" id="GO:0004519">
    <property type="term" value="F:endonuclease activity"/>
    <property type="evidence" value="ECO:0007669"/>
    <property type="project" value="UniProtKB-KW"/>
</dbReference>
<reference evidence="10" key="1">
    <citation type="journal article" date="2019" name="Plant Biotechnol. J.">
        <title>Genome sequencing of the Australian wild diploid species Gossypium australe highlights disease resistance and delayed gland morphogenesis.</title>
        <authorList>
            <person name="Cai Y."/>
            <person name="Cai X."/>
            <person name="Wang Q."/>
            <person name="Wang P."/>
            <person name="Zhang Y."/>
            <person name="Cai C."/>
            <person name="Xu Y."/>
            <person name="Wang K."/>
            <person name="Zhou Z."/>
            <person name="Wang C."/>
            <person name="Geng S."/>
            <person name="Li B."/>
            <person name="Dong Q."/>
            <person name="Hou Y."/>
            <person name="Wang H."/>
            <person name="Ai P."/>
            <person name="Liu Z."/>
            <person name="Yi F."/>
            <person name="Sun M."/>
            <person name="An G."/>
            <person name="Cheng J."/>
            <person name="Zhang Y."/>
            <person name="Shi Q."/>
            <person name="Xie Y."/>
            <person name="Shi X."/>
            <person name="Chang Y."/>
            <person name="Huang F."/>
            <person name="Chen Y."/>
            <person name="Hong S."/>
            <person name="Mi L."/>
            <person name="Sun Q."/>
            <person name="Zhang L."/>
            <person name="Zhou B."/>
            <person name="Peng R."/>
            <person name="Zhang X."/>
            <person name="Liu F."/>
        </authorList>
    </citation>
    <scope>NUCLEOTIDE SEQUENCE [LARGE SCALE GENOMIC DNA]</scope>
    <source>
        <strain evidence="10">cv. PA1801</strain>
    </source>
</reference>
<feature type="transmembrane region" description="Helical" evidence="7">
    <location>
        <begin position="6"/>
        <end position="25"/>
    </location>
</feature>